<dbReference type="InterPro" id="IPR006115">
    <property type="entry name" value="6PGDH_NADP-bd"/>
</dbReference>
<dbReference type="AlphaFoldDB" id="A0A849BQU7"/>
<feature type="domain" description="Phosphogluconate dehydrogenase NAD-binding putative C-terminal" evidence="2">
    <location>
        <begin position="179"/>
        <end position="243"/>
    </location>
</feature>
<feature type="domain" description="6-phosphogluconate dehydrogenase NADP-binding" evidence="1">
    <location>
        <begin position="1"/>
        <end position="141"/>
    </location>
</feature>
<reference evidence="3 4" key="1">
    <citation type="submission" date="2020-05" db="EMBL/GenBank/DDBJ databases">
        <title>MicrobeNet Type strains.</title>
        <authorList>
            <person name="Nicholson A.C."/>
        </authorList>
    </citation>
    <scope>NUCLEOTIDE SEQUENCE [LARGE SCALE GENOMIC DNA]</scope>
    <source>
        <strain evidence="3 4">JCM 3224</strain>
    </source>
</reference>
<dbReference type="SUPFAM" id="SSF48179">
    <property type="entry name" value="6-phosphogluconate dehydrogenase C-terminal domain-like"/>
    <property type="match status" value="1"/>
</dbReference>
<dbReference type="InterPro" id="IPR013328">
    <property type="entry name" value="6PGD_dom2"/>
</dbReference>
<sequence>MGSAVAARLVAAGYDVTWCPAGRSTDTRDRADRAGLRPVTDLSALLARADTVISICPAAVAEDVAHTVSEHGYSGVYIDANATKPATMAAIEQRVSDGGASAVVDAVISGSPPTDSTSPRIYLAGPSTPTASAQELLSDSGLDARVLGERVGAASALKMATASYLRSARLLAAIAHGLADAHDVTDALVAEAEMLGADLLADRSALPGVAARGWRWTDELRDIADTLAEAGLPSVLAADSSVLYERFRSAKDQSTIGIDEVLKLIATSPDPGRPPTSA</sequence>
<dbReference type="Pfam" id="PF09130">
    <property type="entry name" value="DUF1932"/>
    <property type="match status" value="1"/>
</dbReference>
<dbReference type="SUPFAM" id="SSF51735">
    <property type="entry name" value="NAD(P)-binding Rossmann-fold domains"/>
    <property type="match status" value="1"/>
</dbReference>
<proteinExistence type="predicted"/>
<dbReference type="Proteomes" id="UP000586827">
    <property type="component" value="Unassembled WGS sequence"/>
</dbReference>
<evidence type="ECO:0000259" key="2">
    <source>
        <dbReference type="Pfam" id="PF09130"/>
    </source>
</evidence>
<dbReference type="InterPro" id="IPR008927">
    <property type="entry name" value="6-PGluconate_DH-like_C_sf"/>
</dbReference>
<evidence type="ECO:0000313" key="4">
    <source>
        <dbReference type="Proteomes" id="UP000586827"/>
    </source>
</evidence>
<dbReference type="RefSeq" id="WP_169815215.1">
    <property type="nucleotide sequence ID" value="NZ_JABELX010000001.1"/>
</dbReference>
<dbReference type="Gene3D" id="3.40.50.720">
    <property type="entry name" value="NAD(P)-binding Rossmann-like Domain"/>
    <property type="match status" value="1"/>
</dbReference>
<dbReference type="InterPro" id="IPR051265">
    <property type="entry name" value="HIBADH-related_NP60_sf"/>
</dbReference>
<comment type="caution">
    <text evidence="3">The sequence shown here is derived from an EMBL/GenBank/DDBJ whole genome shotgun (WGS) entry which is preliminary data.</text>
</comment>
<keyword evidence="4" id="KW-1185">Reference proteome</keyword>
<dbReference type="PANTHER" id="PTHR43580:SF2">
    <property type="entry name" value="CYTOKINE-LIKE NUCLEAR FACTOR N-PAC"/>
    <property type="match status" value="1"/>
</dbReference>
<name>A0A849BQU7_9NOCA</name>
<dbReference type="Gene3D" id="1.10.1040.10">
    <property type="entry name" value="N-(1-d-carboxylethyl)-l-norvaline Dehydrogenase, domain 2"/>
    <property type="match status" value="1"/>
</dbReference>
<gene>
    <name evidence="3" type="ORF">HLB23_04105</name>
</gene>
<evidence type="ECO:0000313" key="3">
    <source>
        <dbReference type="EMBL" id="NNH69062.1"/>
    </source>
</evidence>
<accession>A0A849BQU7</accession>
<dbReference type="InterPro" id="IPR015814">
    <property type="entry name" value="Pgluconate_DH_NAD-bd_C"/>
</dbReference>
<dbReference type="GO" id="GO:0050661">
    <property type="term" value="F:NADP binding"/>
    <property type="evidence" value="ECO:0007669"/>
    <property type="project" value="InterPro"/>
</dbReference>
<dbReference type="InterPro" id="IPR036291">
    <property type="entry name" value="NAD(P)-bd_dom_sf"/>
</dbReference>
<dbReference type="EMBL" id="JABELX010000001">
    <property type="protein sequence ID" value="NNH69062.1"/>
    <property type="molecule type" value="Genomic_DNA"/>
</dbReference>
<dbReference type="PANTHER" id="PTHR43580">
    <property type="entry name" value="OXIDOREDUCTASE GLYR1-RELATED"/>
    <property type="match status" value="1"/>
</dbReference>
<protein>
    <submittedName>
        <fullName evidence="3">DUF1932 domain-containing protein</fullName>
    </submittedName>
</protein>
<evidence type="ECO:0000259" key="1">
    <source>
        <dbReference type="Pfam" id="PF03446"/>
    </source>
</evidence>
<dbReference type="Pfam" id="PF03446">
    <property type="entry name" value="NAD_binding_2"/>
    <property type="match status" value="1"/>
</dbReference>
<organism evidence="3 4">
    <name type="scientific">Nocardia uniformis</name>
    <dbReference type="NCBI Taxonomy" id="53432"/>
    <lineage>
        <taxon>Bacteria</taxon>
        <taxon>Bacillati</taxon>
        <taxon>Actinomycetota</taxon>
        <taxon>Actinomycetes</taxon>
        <taxon>Mycobacteriales</taxon>
        <taxon>Nocardiaceae</taxon>
        <taxon>Nocardia</taxon>
    </lineage>
</organism>